<evidence type="ECO:0000256" key="1">
    <source>
        <dbReference type="ARBA" id="ARBA00004123"/>
    </source>
</evidence>
<evidence type="ECO:0000259" key="6">
    <source>
        <dbReference type="PROSITE" id="PS50076"/>
    </source>
</evidence>
<organism evidence="7 8">
    <name type="scientific">Magnusiomyces paraingens</name>
    <dbReference type="NCBI Taxonomy" id="2606893"/>
    <lineage>
        <taxon>Eukaryota</taxon>
        <taxon>Fungi</taxon>
        <taxon>Dikarya</taxon>
        <taxon>Ascomycota</taxon>
        <taxon>Saccharomycotina</taxon>
        <taxon>Dipodascomycetes</taxon>
        <taxon>Dipodascales</taxon>
        <taxon>Dipodascaceae</taxon>
        <taxon>Magnusiomyces</taxon>
    </lineage>
</organism>
<dbReference type="PROSITE" id="PS50076">
    <property type="entry name" value="DNAJ_2"/>
    <property type="match status" value="1"/>
</dbReference>
<evidence type="ECO:0000256" key="4">
    <source>
        <dbReference type="ARBA" id="ARBA00023186"/>
    </source>
</evidence>
<dbReference type="Gene3D" id="3.30.70.330">
    <property type="match status" value="1"/>
</dbReference>
<dbReference type="AlphaFoldDB" id="A0A5E8BR68"/>
<dbReference type="Proteomes" id="UP000398389">
    <property type="component" value="Unassembled WGS sequence"/>
</dbReference>
<dbReference type="GO" id="GO:0003676">
    <property type="term" value="F:nucleic acid binding"/>
    <property type="evidence" value="ECO:0007669"/>
    <property type="project" value="InterPro"/>
</dbReference>
<dbReference type="SMART" id="SM00271">
    <property type="entry name" value="DnaJ"/>
    <property type="match status" value="1"/>
</dbReference>
<dbReference type="GO" id="GO:0000390">
    <property type="term" value="P:spliceosomal complex disassembly"/>
    <property type="evidence" value="ECO:0007669"/>
    <property type="project" value="TreeGrafter"/>
</dbReference>
<dbReference type="InterPro" id="IPR001623">
    <property type="entry name" value="DnaJ_domain"/>
</dbReference>
<dbReference type="InterPro" id="IPR012677">
    <property type="entry name" value="Nucleotide-bd_a/b_plait_sf"/>
</dbReference>
<dbReference type="EMBL" id="CABVLU010000002">
    <property type="protein sequence ID" value="VVT52017.1"/>
    <property type="molecule type" value="Genomic_DNA"/>
</dbReference>
<dbReference type="PANTHER" id="PTHR44313:SF1">
    <property type="entry name" value="DNAJ HOMOLOG SUBFAMILY C MEMBER 17"/>
    <property type="match status" value="1"/>
</dbReference>
<dbReference type="OrthoDB" id="436519at2759"/>
<protein>
    <recommendedName>
        <fullName evidence="6">J domain-containing protein</fullName>
    </recommendedName>
</protein>
<comment type="subcellular location">
    <subcellularLocation>
        <location evidence="2">Cytoplasm</location>
    </subcellularLocation>
    <subcellularLocation>
        <location evidence="1">Nucleus</location>
    </subcellularLocation>
</comment>
<dbReference type="InterPro" id="IPR052094">
    <property type="entry name" value="Pre-mRNA-splicing_ERAD"/>
</dbReference>
<keyword evidence="8" id="KW-1185">Reference proteome</keyword>
<sequence>MDTNTLAPEITDGVDLYQLLQISYDASEAEIRRAYRKTSIKYHPDKNSGADAAQKFQLLLLALETLTTPVLRTKYDGLMRARTQKSQRDQALSLERRRLQSDLERREAQAAILTSRAFNQHQLKKHHVDTLKEEGVKRRKTKDTNIVSTLTSTEDGSSKDKTSKTVFIKWIASKSDNITESQLCNLLKPYGPIKSVHIVLSNTQPSISKTIKGLILFQSDQSALNCYQLLKNKSFPSNDEFFNNIKSVYYQNVLSSSQSDKPDVEQPYSYTRNVSIEEKIARIRIKLKS</sequence>
<dbReference type="InterPro" id="IPR036869">
    <property type="entry name" value="J_dom_sf"/>
</dbReference>
<keyword evidence="4" id="KW-0143">Chaperone</keyword>
<dbReference type="CDD" id="cd00590">
    <property type="entry name" value="RRM_SF"/>
    <property type="match status" value="1"/>
</dbReference>
<dbReference type="PRINTS" id="PR00625">
    <property type="entry name" value="JDOMAIN"/>
</dbReference>
<dbReference type="PANTHER" id="PTHR44313">
    <property type="entry name" value="DNAJ HOMOLOG SUBFAMILY C MEMBER 17"/>
    <property type="match status" value="1"/>
</dbReference>
<dbReference type="GO" id="GO:0005681">
    <property type="term" value="C:spliceosomal complex"/>
    <property type="evidence" value="ECO:0007669"/>
    <property type="project" value="TreeGrafter"/>
</dbReference>
<dbReference type="InterPro" id="IPR035979">
    <property type="entry name" value="RBD_domain_sf"/>
</dbReference>
<evidence type="ECO:0000313" key="8">
    <source>
        <dbReference type="Proteomes" id="UP000398389"/>
    </source>
</evidence>
<dbReference type="GO" id="GO:0005737">
    <property type="term" value="C:cytoplasm"/>
    <property type="evidence" value="ECO:0007669"/>
    <property type="project" value="UniProtKB-SubCell"/>
</dbReference>
<evidence type="ECO:0000256" key="5">
    <source>
        <dbReference type="ARBA" id="ARBA00023242"/>
    </source>
</evidence>
<dbReference type="CDD" id="cd06257">
    <property type="entry name" value="DnaJ"/>
    <property type="match status" value="1"/>
</dbReference>
<evidence type="ECO:0000313" key="7">
    <source>
        <dbReference type="EMBL" id="VVT52017.1"/>
    </source>
</evidence>
<reference evidence="7 8" key="1">
    <citation type="submission" date="2019-09" db="EMBL/GenBank/DDBJ databases">
        <authorList>
            <person name="Brejova B."/>
        </authorList>
    </citation>
    <scope>NUCLEOTIDE SEQUENCE [LARGE SCALE GENOMIC DNA]</scope>
</reference>
<gene>
    <name evidence="7" type="ORF">SAPINGB_P003289</name>
</gene>
<feature type="domain" description="J" evidence="6">
    <location>
        <begin position="15"/>
        <end position="79"/>
    </location>
</feature>
<keyword evidence="3" id="KW-0963">Cytoplasm</keyword>
<dbReference type="RefSeq" id="XP_031853898.1">
    <property type="nucleotide sequence ID" value="XM_031998007.1"/>
</dbReference>
<name>A0A5E8BR68_9ASCO</name>
<proteinExistence type="predicted"/>
<keyword evidence="5" id="KW-0539">Nucleus</keyword>
<accession>A0A5E8BR68</accession>
<dbReference type="SUPFAM" id="SSF46565">
    <property type="entry name" value="Chaperone J-domain"/>
    <property type="match status" value="1"/>
</dbReference>
<dbReference type="Gene3D" id="1.10.287.110">
    <property type="entry name" value="DnaJ domain"/>
    <property type="match status" value="1"/>
</dbReference>
<dbReference type="SUPFAM" id="SSF54928">
    <property type="entry name" value="RNA-binding domain, RBD"/>
    <property type="match status" value="1"/>
</dbReference>
<evidence type="ECO:0000256" key="2">
    <source>
        <dbReference type="ARBA" id="ARBA00004496"/>
    </source>
</evidence>
<dbReference type="GeneID" id="43582107"/>
<dbReference type="Pfam" id="PF00226">
    <property type="entry name" value="DnaJ"/>
    <property type="match status" value="1"/>
</dbReference>
<evidence type="ECO:0000256" key="3">
    <source>
        <dbReference type="ARBA" id="ARBA00022490"/>
    </source>
</evidence>